<dbReference type="Gene3D" id="1.10.101.10">
    <property type="entry name" value="PGBD-like superfamily/PGBD"/>
    <property type="match status" value="3"/>
</dbReference>
<evidence type="ECO:0000313" key="2">
    <source>
        <dbReference type="EMBL" id="NUQ90005.1"/>
    </source>
</evidence>
<proteinExistence type="predicted"/>
<dbReference type="InterPro" id="IPR036366">
    <property type="entry name" value="PGBDSf"/>
</dbReference>
<name>A0A850CDE2_9ACTN</name>
<dbReference type="Pfam" id="PF01471">
    <property type="entry name" value="PG_binding_1"/>
    <property type="match status" value="3"/>
</dbReference>
<accession>A0A850CDE2</accession>
<dbReference type="Proteomes" id="UP000574690">
    <property type="component" value="Unassembled WGS sequence"/>
</dbReference>
<evidence type="ECO:0000259" key="1">
    <source>
        <dbReference type="Pfam" id="PF01471"/>
    </source>
</evidence>
<dbReference type="EMBL" id="JABFXE010000684">
    <property type="protein sequence ID" value="NUQ90005.1"/>
    <property type="molecule type" value="Genomic_DNA"/>
</dbReference>
<comment type="caution">
    <text evidence="2">The sequence shown here is derived from an EMBL/GenBank/DDBJ whole genome shotgun (WGS) entry which is preliminary data.</text>
</comment>
<dbReference type="AlphaFoldDB" id="A0A850CDE2"/>
<feature type="domain" description="Peptidoglycan binding-like" evidence="1">
    <location>
        <begin position="222"/>
        <end position="254"/>
    </location>
</feature>
<dbReference type="SUPFAM" id="SSF47090">
    <property type="entry name" value="PGBD-like"/>
    <property type="match status" value="3"/>
</dbReference>
<gene>
    <name evidence="2" type="ORF">HOQ43_16275</name>
</gene>
<feature type="domain" description="Peptidoglycan binding-like" evidence="1">
    <location>
        <begin position="289"/>
        <end position="347"/>
    </location>
</feature>
<organism evidence="2 3">
    <name type="scientific">Glycomyces artemisiae</name>
    <dbReference type="NCBI Taxonomy" id="1076443"/>
    <lineage>
        <taxon>Bacteria</taxon>
        <taxon>Bacillati</taxon>
        <taxon>Actinomycetota</taxon>
        <taxon>Actinomycetes</taxon>
        <taxon>Glycomycetales</taxon>
        <taxon>Glycomycetaceae</taxon>
        <taxon>Glycomyces</taxon>
    </lineage>
</organism>
<sequence>MTQPKRHFSPEAIRRLALPVETAAAPPGADPDRTMAIQLPGFVEEPTGGDVAALQAALARLRHAIDPAEVAESRLGPSTRDAVRRLQAAAGLVRTGVVTPETAGQIKRELEHRYFTDAPHRAAKVQALLTSLGHRIDPAELASRKVGTSTAAAIQQFRQRTKARGVSWWLDEALVERLRAEALNARLGSRTQFGKAQRTLLRALTIAKLDVPIGTDELNARQAGPGTQAALRAFQAKYRLPASGRFDLATMDKLDAVAASKPAPVKTLKVKSALGLSPLKRGAKLNMRGGHVAAAQQALAHFGYAIPMGEHGEARYGKATRQAVLAFQAAKRLPQTGALDGPTVKALNRDLLAALPASEQPLAHYRLRGSVRDDRWRPVKGAKVRLAFRSLAGEGATIATRVTGETGFYDLPYDPPRDPNTKEVVKPLHLVVTFTGPDNAPLGSRILFNPTPIQWTNQTAGDRPYRGPSLYETQRAALDAVLGGLGVTDLVEDGERNDVTVAALESGLTQYEVMRLVLAVRAAKHVGDTALGAAVYFGFIAQGLPGTLPEELLAATDEWTRIGELTAATASGILLLGPERQAEAFARAADDNLVPIGIVRDEEAVLAALTTRSVTAVLDAPPVGGDASLRQLLDSSQLDAAHYDGVAAMLLARGGTSEAFWTDLTGAAGELGGDDVVADVAAAVEAAAIADGY</sequence>
<reference evidence="2 3" key="1">
    <citation type="submission" date="2020-05" db="EMBL/GenBank/DDBJ databases">
        <title>DNA-SIP metagenomic assembled genomes.</title>
        <authorList>
            <person name="Yu J."/>
        </authorList>
    </citation>
    <scope>NUCLEOTIDE SEQUENCE [LARGE SCALE GENOMIC DNA]</scope>
    <source>
        <strain evidence="2">Bin5.27</strain>
    </source>
</reference>
<feature type="domain" description="Peptidoglycan binding-like" evidence="1">
    <location>
        <begin position="47"/>
        <end position="104"/>
    </location>
</feature>
<dbReference type="InterPro" id="IPR002477">
    <property type="entry name" value="Peptidoglycan-bd-like"/>
</dbReference>
<feature type="non-terminal residue" evidence="2">
    <location>
        <position position="693"/>
    </location>
</feature>
<protein>
    <recommendedName>
        <fullName evidence="1">Peptidoglycan binding-like domain-containing protein</fullName>
    </recommendedName>
</protein>
<dbReference type="InterPro" id="IPR036365">
    <property type="entry name" value="PGBD-like_sf"/>
</dbReference>
<evidence type="ECO:0000313" key="3">
    <source>
        <dbReference type="Proteomes" id="UP000574690"/>
    </source>
</evidence>